<organism evidence="1">
    <name type="scientific">Myoviridae sp. ctPoO4</name>
    <dbReference type="NCBI Taxonomy" id="2827685"/>
    <lineage>
        <taxon>Viruses</taxon>
        <taxon>Duplodnaviria</taxon>
        <taxon>Heunggongvirae</taxon>
        <taxon>Uroviricota</taxon>
        <taxon>Caudoviricetes</taxon>
    </lineage>
</organism>
<protein>
    <submittedName>
        <fullName evidence="1">Uncharacterized protein</fullName>
    </submittedName>
</protein>
<reference evidence="1" key="1">
    <citation type="journal article" date="2021" name="Proc. Natl. Acad. Sci. U.S.A.">
        <title>A Catalog of Tens of Thousands of Viruses from Human Metagenomes Reveals Hidden Associations with Chronic Diseases.</title>
        <authorList>
            <person name="Tisza M.J."/>
            <person name="Buck C.B."/>
        </authorList>
    </citation>
    <scope>NUCLEOTIDE SEQUENCE</scope>
    <source>
        <strain evidence="1">CtPoO4</strain>
    </source>
</reference>
<proteinExistence type="predicted"/>
<dbReference type="EMBL" id="BK032629">
    <property type="protein sequence ID" value="DAF52079.1"/>
    <property type="molecule type" value="Genomic_DNA"/>
</dbReference>
<accession>A0A8S5SN22</accession>
<sequence length="114" mass="12753">MISFSDIEEFPFSGRIYRIIESSMGDDEEDTVYEGVMDVNLSVAESGSTAQTSDYVVSIPLIKGEDGKYINPVRNEDWIECDVMGEQIKMQVDNSIPSMLGAITIYANRKGGWR</sequence>
<name>A0A8S5SN22_9CAUD</name>
<evidence type="ECO:0000313" key="1">
    <source>
        <dbReference type="EMBL" id="DAF52079.1"/>
    </source>
</evidence>